<dbReference type="Proteomes" id="UP000094578">
    <property type="component" value="Unassembled WGS sequence"/>
</dbReference>
<dbReference type="EMBL" id="MDER01000083">
    <property type="protein sequence ID" value="ODP26633.1"/>
    <property type="molecule type" value="Genomic_DNA"/>
</dbReference>
<name>A0A1E3KZ02_9BACL</name>
<evidence type="ECO:0000313" key="2">
    <source>
        <dbReference type="Proteomes" id="UP000094578"/>
    </source>
</evidence>
<dbReference type="STRING" id="1886670.PTI45_04015"/>
<gene>
    <name evidence="1" type="ORF">PTI45_04015</name>
</gene>
<protein>
    <submittedName>
        <fullName evidence="1">Uncharacterized protein</fullName>
    </submittedName>
</protein>
<reference evidence="1 2" key="1">
    <citation type="submission" date="2016-08" db="EMBL/GenBank/DDBJ databases">
        <title>Genome sequencing of Paenibacillus sp. TI45-13ar, isolated from Korean traditional nuruk.</title>
        <authorList>
            <person name="Kim S.-J."/>
        </authorList>
    </citation>
    <scope>NUCLEOTIDE SEQUENCE [LARGE SCALE GENOMIC DNA]</scope>
    <source>
        <strain evidence="1 2">TI45-13ar</strain>
    </source>
</reference>
<dbReference type="RefSeq" id="WP_069329351.1">
    <property type="nucleotide sequence ID" value="NZ_MDER01000083.1"/>
</dbReference>
<dbReference type="AlphaFoldDB" id="A0A1E3KZ02"/>
<evidence type="ECO:0000313" key="1">
    <source>
        <dbReference type="EMBL" id="ODP26633.1"/>
    </source>
</evidence>
<organism evidence="1 2">
    <name type="scientific">Paenibacillus nuruki</name>
    <dbReference type="NCBI Taxonomy" id="1886670"/>
    <lineage>
        <taxon>Bacteria</taxon>
        <taxon>Bacillati</taxon>
        <taxon>Bacillota</taxon>
        <taxon>Bacilli</taxon>
        <taxon>Bacillales</taxon>
        <taxon>Paenibacillaceae</taxon>
        <taxon>Paenibacillus</taxon>
    </lineage>
</organism>
<comment type="caution">
    <text evidence="1">The sequence shown here is derived from an EMBL/GenBank/DDBJ whole genome shotgun (WGS) entry which is preliminary data.</text>
</comment>
<sequence length="68" mass="7721">MENEFKRKSLNDINSIIARAINGEKVECPKCGCTLIFNDVNSGKHPGIFCPNNDFRIMMDFKKNDIGK</sequence>
<proteinExistence type="predicted"/>
<keyword evidence="2" id="KW-1185">Reference proteome</keyword>
<accession>A0A1E3KZ02</accession>